<sequence length="523" mass="58267">MLTPNKRVGSGANDVIGLRLSNSPSPYNGDDKDFSFPHRERWKTLAVYSLSNPEKVIGSWTPVYDEGWFVDMDKHGKQLQSGCFYAEKSLPEVKSSPIFVSLNGAASSSNDRPYAYYISQEFVENHNKKKTSGWIANQHEDFVKIDPGILSKYFRNRQFGTSELLNSFFQLSGDSTSKEGTLSTTTHACSCTHDQNSKSGIVSLAEDTQIPVKPHIFQETQTILPKDFSWGDPFTDKNFRESKRIPDVPQQGDCGSCYAIATSYVLQHRFNIAAEKLSEKPLNLFPVESSLSPQSILSCSFYNQGCEGGYPFLVAKHAKEIGIPGQHCMNYDANDHVPCQLTKSSTFSAFVEINDKAASSACMQGSRWYARDYGYVGGCYECGGCNGEKNIMEELYHSGPVVAAYDAPRELLAYSDGVFDNEKPNHMRVCDDPMGCSNSLSGWEYTNHAVVIVGWGEGKSPITGENEKYWIVRNSWGSNWGREGYFKLKRGKNIGGIENQVVWVDPDFSRGKGADWIAKTKKS</sequence>
<keyword evidence="4" id="KW-0325">Glycoprotein</keyword>
<dbReference type="InterPro" id="IPR000668">
    <property type="entry name" value="Peptidase_C1A_C"/>
</dbReference>
<keyword evidence="3" id="KW-1015">Disulfide bond</keyword>
<dbReference type="InterPro" id="IPR013128">
    <property type="entry name" value="Peptidase_C1A"/>
</dbReference>
<evidence type="ECO:0000313" key="6">
    <source>
        <dbReference type="EMBL" id="KAF8823015.1"/>
    </source>
</evidence>
<protein>
    <submittedName>
        <fullName evidence="6">Cathepsin CPC1</fullName>
    </submittedName>
</protein>
<dbReference type="PRINTS" id="PR00705">
    <property type="entry name" value="PAPAIN"/>
</dbReference>
<evidence type="ECO:0000259" key="5">
    <source>
        <dbReference type="SMART" id="SM00645"/>
    </source>
</evidence>
<dbReference type="PROSITE" id="PS00640">
    <property type="entry name" value="THIOL_PROTEASE_ASN"/>
    <property type="match status" value="1"/>
</dbReference>
<evidence type="ECO:0000256" key="2">
    <source>
        <dbReference type="ARBA" id="ARBA00023145"/>
    </source>
</evidence>
<dbReference type="PROSITE" id="PS00139">
    <property type="entry name" value="THIOL_PROTEASE_CYS"/>
    <property type="match status" value="1"/>
</dbReference>
<dbReference type="SMART" id="SM00645">
    <property type="entry name" value="Pept_C1"/>
    <property type="match status" value="1"/>
</dbReference>
<evidence type="ECO:0000313" key="7">
    <source>
        <dbReference type="Proteomes" id="UP000823046"/>
    </source>
</evidence>
<dbReference type="SUPFAM" id="SSF54001">
    <property type="entry name" value="Cysteine proteinases"/>
    <property type="match status" value="1"/>
</dbReference>
<dbReference type="InterPro" id="IPR038765">
    <property type="entry name" value="Papain-like_cys_pep_sf"/>
</dbReference>
<feature type="domain" description="Peptidase C1A papain C-terminal" evidence="5">
    <location>
        <begin position="233"/>
        <end position="505"/>
    </location>
</feature>
<dbReference type="InterPro" id="IPR025660">
    <property type="entry name" value="Pept_his_AS"/>
</dbReference>
<evidence type="ECO:0000256" key="4">
    <source>
        <dbReference type="ARBA" id="ARBA00023180"/>
    </source>
</evidence>
<name>A0ABQ7JGZ9_9APIC</name>
<dbReference type="PROSITE" id="PS00639">
    <property type="entry name" value="THIOL_PROTEASE_HIS"/>
    <property type="match status" value="1"/>
</dbReference>
<gene>
    <name evidence="6" type="primary">CPC1</name>
    <name evidence="6" type="ORF">IE077_000129</name>
</gene>
<dbReference type="PANTHER" id="PTHR12411">
    <property type="entry name" value="CYSTEINE PROTEASE FAMILY C1-RELATED"/>
    <property type="match status" value="1"/>
</dbReference>
<keyword evidence="7" id="KW-1185">Reference proteome</keyword>
<reference evidence="6 7" key="1">
    <citation type="journal article" date="2020" name="bioRxiv">
        <title>Metabolic contributions of an alphaproteobacterial endosymbiont in the apicomplexan Cardiosporidium cionae.</title>
        <authorList>
            <person name="Hunter E.S."/>
            <person name="Paight C.J."/>
            <person name="Lane C.E."/>
        </authorList>
    </citation>
    <scope>NUCLEOTIDE SEQUENCE [LARGE SCALE GENOMIC DNA]</scope>
    <source>
        <strain evidence="6">ESH_2018</strain>
    </source>
</reference>
<comment type="caution">
    <text evidence="6">The sequence shown here is derived from an EMBL/GenBank/DDBJ whole genome shotgun (WGS) entry which is preliminary data.</text>
</comment>
<dbReference type="EMBL" id="JADAQX010000006">
    <property type="protein sequence ID" value="KAF8823015.1"/>
    <property type="molecule type" value="Genomic_DNA"/>
</dbReference>
<accession>A0ABQ7JGZ9</accession>
<dbReference type="Gene3D" id="3.90.70.10">
    <property type="entry name" value="Cysteine proteinases"/>
    <property type="match status" value="1"/>
</dbReference>
<dbReference type="Proteomes" id="UP000823046">
    <property type="component" value="Unassembled WGS sequence"/>
</dbReference>
<evidence type="ECO:0000256" key="3">
    <source>
        <dbReference type="ARBA" id="ARBA00023157"/>
    </source>
</evidence>
<evidence type="ECO:0000256" key="1">
    <source>
        <dbReference type="ARBA" id="ARBA00008455"/>
    </source>
</evidence>
<proteinExistence type="inferred from homology"/>
<dbReference type="Pfam" id="PF00112">
    <property type="entry name" value="Peptidase_C1"/>
    <property type="match status" value="1"/>
</dbReference>
<dbReference type="InterPro" id="IPR025661">
    <property type="entry name" value="Pept_asp_AS"/>
</dbReference>
<organism evidence="6 7">
    <name type="scientific">Cardiosporidium cionae</name>
    <dbReference type="NCBI Taxonomy" id="476202"/>
    <lineage>
        <taxon>Eukaryota</taxon>
        <taxon>Sar</taxon>
        <taxon>Alveolata</taxon>
        <taxon>Apicomplexa</taxon>
        <taxon>Aconoidasida</taxon>
        <taxon>Nephromycida</taxon>
        <taxon>Cardiosporidium</taxon>
    </lineage>
</organism>
<dbReference type="InterPro" id="IPR000169">
    <property type="entry name" value="Pept_cys_AS"/>
</dbReference>
<comment type="similarity">
    <text evidence="1">Belongs to the peptidase C1 family.</text>
</comment>
<keyword evidence="2" id="KW-0865">Zymogen</keyword>